<comment type="caution">
    <text evidence="2">The sequence shown here is derived from an EMBL/GenBank/DDBJ whole genome shotgun (WGS) entry which is preliminary data.</text>
</comment>
<name>A0A366QQ23_9HYPO</name>
<evidence type="ECO:0000256" key="1">
    <source>
        <dbReference type="SAM" id="MobiDB-lite"/>
    </source>
</evidence>
<evidence type="ECO:0000313" key="2">
    <source>
        <dbReference type="EMBL" id="RBR06030.1"/>
    </source>
</evidence>
<accession>A0A366QQ23</accession>
<sequence length="174" mass="19197">MSEDRKVEDDLRRLKVKVKKKVKGLWRSSDKLEIPTADNEGPSEQSTPDSQQLATGSLQGGQPQLTADSVTPGVAPHQQDALSAKAEVTDTAGWDKIWVEAYKMVKEDPKKASLLAKFELFLENRGQTVEPATNDDASTAVDSFTRLKTIQKIAEEQLTKFCSDTPTPILAIRK</sequence>
<dbReference type="EMBL" id="QKXC01000364">
    <property type="protein sequence ID" value="RBR06030.1"/>
    <property type="molecule type" value="Genomic_DNA"/>
</dbReference>
<dbReference type="RefSeq" id="XP_031010604.1">
    <property type="nucleotide sequence ID" value="XM_031165335.1"/>
</dbReference>
<feature type="region of interest" description="Disordered" evidence="1">
    <location>
        <begin position="29"/>
        <end position="86"/>
    </location>
</feature>
<dbReference type="AlphaFoldDB" id="A0A366QQ23"/>
<organism evidence="2 3">
    <name type="scientific">Fusarium coffeatum</name>
    <dbReference type="NCBI Taxonomy" id="231269"/>
    <lineage>
        <taxon>Eukaryota</taxon>
        <taxon>Fungi</taxon>
        <taxon>Dikarya</taxon>
        <taxon>Ascomycota</taxon>
        <taxon>Pezizomycotina</taxon>
        <taxon>Sordariomycetes</taxon>
        <taxon>Hypocreomycetidae</taxon>
        <taxon>Hypocreales</taxon>
        <taxon>Nectriaceae</taxon>
        <taxon>Fusarium</taxon>
        <taxon>Fusarium incarnatum-equiseti species complex</taxon>
    </lineage>
</organism>
<dbReference type="Proteomes" id="UP000253153">
    <property type="component" value="Unassembled WGS sequence"/>
</dbReference>
<protein>
    <submittedName>
        <fullName evidence="2">Uncharacterized protein</fullName>
    </submittedName>
</protein>
<feature type="compositionally biased region" description="Polar residues" evidence="1">
    <location>
        <begin position="42"/>
        <end position="69"/>
    </location>
</feature>
<evidence type="ECO:0000313" key="3">
    <source>
        <dbReference type="Proteomes" id="UP000253153"/>
    </source>
</evidence>
<reference evidence="2 3" key="1">
    <citation type="submission" date="2018-06" db="EMBL/GenBank/DDBJ databases">
        <title>Fusarium incarnatum-equiseti species complex species 28.</title>
        <authorList>
            <person name="Gardiner D.M."/>
        </authorList>
    </citation>
    <scope>NUCLEOTIDE SEQUENCE [LARGE SCALE GENOMIC DNA]</scope>
    <source>
        <strain evidence="2 3">FIESC_28</strain>
    </source>
</reference>
<gene>
    <name evidence="2" type="ORF">FIESC28_11208</name>
</gene>
<proteinExistence type="predicted"/>
<keyword evidence="3" id="KW-1185">Reference proteome</keyword>
<dbReference type="GeneID" id="42000631"/>